<evidence type="ECO:0000313" key="1">
    <source>
        <dbReference type="EMBL" id="GGR22560.1"/>
    </source>
</evidence>
<keyword evidence="2" id="KW-1185">Reference proteome</keyword>
<protein>
    <submittedName>
        <fullName evidence="1">Uncharacterized protein</fullName>
    </submittedName>
</protein>
<gene>
    <name evidence="1" type="ORF">GCM10010196_15320</name>
</gene>
<sequence>MPSARPLPTVIGPTENALRELLARTLSPTSIPGYPAWVALNAISAVDARSTWRRRASDGLRADSEEIEQVLAGLQAAGLVDQEERPTAAGAAELSAARTAVVATTLRLVEGIDDAEQETTRHVLDTIRSRAEGLLAAHD</sequence>
<reference evidence="1" key="1">
    <citation type="journal article" date="2014" name="Int. J. Syst. Evol. Microbiol.">
        <title>Complete genome sequence of Corynebacterium casei LMG S-19264T (=DSM 44701T), isolated from a smear-ripened cheese.</title>
        <authorList>
            <consortium name="US DOE Joint Genome Institute (JGI-PGF)"/>
            <person name="Walter F."/>
            <person name="Albersmeier A."/>
            <person name="Kalinowski J."/>
            <person name="Ruckert C."/>
        </authorList>
    </citation>
    <scope>NUCLEOTIDE SEQUENCE</scope>
    <source>
        <strain evidence="1">JCM 3346</strain>
    </source>
</reference>
<organism evidence="1 2">
    <name type="scientific">Agromyces mediolanus</name>
    <name type="common">Corynebacterium mediolanum</name>
    <dbReference type="NCBI Taxonomy" id="41986"/>
    <lineage>
        <taxon>Bacteria</taxon>
        <taxon>Bacillati</taxon>
        <taxon>Actinomycetota</taxon>
        <taxon>Actinomycetes</taxon>
        <taxon>Micrococcales</taxon>
        <taxon>Microbacteriaceae</taxon>
        <taxon>Agromyces</taxon>
    </lineage>
</organism>
<dbReference type="Proteomes" id="UP000610303">
    <property type="component" value="Unassembled WGS sequence"/>
</dbReference>
<dbReference type="AlphaFoldDB" id="A0A918CHH8"/>
<dbReference type="InterPro" id="IPR036390">
    <property type="entry name" value="WH_DNA-bd_sf"/>
</dbReference>
<comment type="caution">
    <text evidence="1">The sequence shown here is derived from an EMBL/GenBank/DDBJ whole genome shotgun (WGS) entry which is preliminary data.</text>
</comment>
<dbReference type="SUPFAM" id="SSF46785">
    <property type="entry name" value="Winged helix' DNA-binding domain"/>
    <property type="match status" value="1"/>
</dbReference>
<reference evidence="1" key="2">
    <citation type="submission" date="2020-09" db="EMBL/GenBank/DDBJ databases">
        <authorList>
            <person name="Sun Q."/>
            <person name="Ohkuma M."/>
        </authorList>
    </citation>
    <scope>NUCLEOTIDE SEQUENCE</scope>
    <source>
        <strain evidence="1">JCM 3346</strain>
    </source>
</reference>
<dbReference type="Gene3D" id="1.10.10.10">
    <property type="entry name" value="Winged helix-like DNA-binding domain superfamily/Winged helix DNA-binding domain"/>
    <property type="match status" value="1"/>
</dbReference>
<dbReference type="InterPro" id="IPR036388">
    <property type="entry name" value="WH-like_DNA-bd_sf"/>
</dbReference>
<accession>A0A918CHH8</accession>
<evidence type="ECO:0000313" key="2">
    <source>
        <dbReference type="Proteomes" id="UP000610303"/>
    </source>
</evidence>
<dbReference type="EMBL" id="BMRJ01000001">
    <property type="protein sequence ID" value="GGR22560.1"/>
    <property type="molecule type" value="Genomic_DNA"/>
</dbReference>
<proteinExistence type="predicted"/>
<dbReference type="RefSeq" id="WP_189084644.1">
    <property type="nucleotide sequence ID" value="NZ_BMRJ01000001.1"/>
</dbReference>
<name>A0A918CHH8_AGRME</name>